<name>A0A1L7NMP9_PSEPU</name>
<geneLocation type="plasmid" evidence="2">
    <name>pkf715a dna</name>
</geneLocation>
<reference evidence="1 2" key="1">
    <citation type="submission" date="2015-11" db="EMBL/GenBank/DDBJ databases">
        <title>Complete genome sequencing of a biphenyl-degrading bacterium, Pseudomonas putida KF715 (=NBRC110667).</title>
        <authorList>
            <person name="Suenaga H."/>
            <person name="Fujihara N."/>
            <person name="Watanabe T."/>
            <person name="Hirose J."/>
            <person name="Kimura N."/>
            <person name="Yamazoe A."/>
            <person name="Hosoyama A."/>
            <person name="Shimodaira J."/>
            <person name="Furukawa K."/>
        </authorList>
    </citation>
    <scope>NUCLEOTIDE SEQUENCE [LARGE SCALE GENOMIC DNA]</scope>
    <source>
        <strain evidence="1 2">KF715</strain>
        <plasmid evidence="2">Plasmid pkf715a dna</plasmid>
    </source>
</reference>
<dbReference type="AlphaFoldDB" id="A0A1L7NMP9"/>
<dbReference type="EMBL" id="AP015030">
    <property type="protein sequence ID" value="BAW26714.1"/>
    <property type="molecule type" value="Genomic_DNA"/>
</dbReference>
<dbReference type="RefSeq" id="WP_096427053.1">
    <property type="nucleotide sequence ID" value="NZ_AP015030.1"/>
</dbReference>
<dbReference type="Proteomes" id="UP000218731">
    <property type="component" value="Plasmid pKF715A"/>
</dbReference>
<organism evidence="1 2">
    <name type="scientific">Pseudomonas putida</name>
    <name type="common">Arthrobacter siderocapsulatus</name>
    <dbReference type="NCBI Taxonomy" id="303"/>
    <lineage>
        <taxon>Bacteria</taxon>
        <taxon>Pseudomonadati</taxon>
        <taxon>Pseudomonadota</taxon>
        <taxon>Gammaproteobacteria</taxon>
        <taxon>Pseudomonadales</taxon>
        <taxon>Pseudomonadaceae</taxon>
        <taxon>Pseudomonas</taxon>
    </lineage>
</organism>
<accession>A0A1L7NMP9</accession>
<sequence>MGSIERKPLPAGAVIEYCGEHGEVIHDPGGNGRLTVKVGDHQAQWWWTFEGVTCTVVSMPSTSPATHKSEIQELIQLVRDWFAQPGNEGGGIFHVMLEDGNVEQEFADIALEQARQSGDATAIELAEKLAALTVAERVKVCNAW</sequence>
<keyword evidence="1" id="KW-0614">Plasmid</keyword>
<evidence type="ECO:0000313" key="2">
    <source>
        <dbReference type="Proteomes" id="UP000218731"/>
    </source>
</evidence>
<gene>
    <name evidence="1" type="ORF">KF715C_pA2090</name>
</gene>
<proteinExistence type="predicted"/>
<evidence type="ECO:0000313" key="1">
    <source>
        <dbReference type="EMBL" id="BAW26714.1"/>
    </source>
</evidence>
<protein>
    <submittedName>
        <fullName evidence="1">Uncharacterized protein</fullName>
    </submittedName>
</protein>